<accession>A0AB35IM39</accession>
<protein>
    <submittedName>
        <fullName evidence="1">Uncharacterized protein</fullName>
    </submittedName>
</protein>
<reference evidence="1" key="1">
    <citation type="submission" date="2023-01" db="EMBL/GenBank/DDBJ databases">
        <title>Human gut microbiome strain richness.</title>
        <authorList>
            <person name="Chen-Liaw A."/>
        </authorList>
    </citation>
    <scope>NUCLEOTIDE SEQUENCE</scope>
    <source>
        <strain evidence="1">1001217st2_G6_1001217B_191108</strain>
    </source>
</reference>
<dbReference type="Proteomes" id="UP001211987">
    <property type="component" value="Unassembled WGS sequence"/>
</dbReference>
<evidence type="ECO:0000313" key="2">
    <source>
        <dbReference type="Proteomes" id="UP001211987"/>
    </source>
</evidence>
<sequence>MKYNKKQIMCNAWIIIRKWNKTLKVALKMAWLMAKKEKQIRDYYNIAECYNFEFKLWQNYGKTRAYYTTNGMSKYWNNKGNFVDLTNI</sequence>
<name>A0AB35IM39_9FIRM</name>
<evidence type="ECO:0000313" key="1">
    <source>
        <dbReference type="EMBL" id="MDB7084298.1"/>
    </source>
</evidence>
<organism evidence="1 2">
    <name type="scientific">Thomasclavelia ramosa</name>
    <dbReference type="NCBI Taxonomy" id="1547"/>
    <lineage>
        <taxon>Bacteria</taxon>
        <taxon>Bacillati</taxon>
        <taxon>Bacillota</taxon>
        <taxon>Erysipelotrichia</taxon>
        <taxon>Erysipelotrichales</taxon>
        <taxon>Coprobacillaceae</taxon>
        <taxon>Thomasclavelia</taxon>
    </lineage>
</organism>
<proteinExistence type="predicted"/>
<dbReference type="AlphaFoldDB" id="A0AB35IM39"/>
<gene>
    <name evidence="1" type="ORF">PM738_10835</name>
</gene>
<comment type="caution">
    <text evidence="1">The sequence shown here is derived from an EMBL/GenBank/DDBJ whole genome shotgun (WGS) entry which is preliminary data.</text>
</comment>
<dbReference type="RefSeq" id="WP_008791817.1">
    <property type="nucleotide sequence ID" value="NZ_CAXMZC010000001.1"/>
</dbReference>
<dbReference type="EMBL" id="JAQLKE010000016">
    <property type="protein sequence ID" value="MDB7084298.1"/>
    <property type="molecule type" value="Genomic_DNA"/>
</dbReference>